<dbReference type="EMBL" id="QLLL01000001">
    <property type="protein sequence ID" value="RAJ10718.1"/>
    <property type="molecule type" value="Genomic_DNA"/>
</dbReference>
<keyword evidence="2" id="KW-1185">Reference proteome</keyword>
<name>A0A327R3U0_9BACT</name>
<evidence type="ECO:0000313" key="2">
    <source>
        <dbReference type="Proteomes" id="UP000249547"/>
    </source>
</evidence>
<dbReference type="AlphaFoldDB" id="A0A327R3U0"/>
<gene>
    <name evidence="1" type="ORF">LX64_00324</name>
</gene>
<proteinExistence type="predicted"/>
<protein>
    <recommendedName>
        <fullName evidence="3">TolB-like protein</fullName>
    </recommendedName>
</protein>
<evidence type="ECO:0000313" key="1">
    <source>
        <dbReference type="EMBL" id="RAJ10718.1"/>
    </source>
</evidence>
<dbReference type="Proteomes" id="UP000249547">
    <property type="component" value="Unassembled WGS sequence"/>
</dbReference>
<comment type="caution">
    <text evidence="1">The sequence shown here is derived from an EMBL/GenBank/DDBJ whole genome shotgun (WGS) entry which is preliminary data.</text>
</comment>
<organism evidence="1 2">
    <name type="scientific">Chitinophaga skermanii</name>
    <dbReference type="NCBI Taxonomy" id="331697"/>
    <lineage>
        <taxon>Bacteria</taxon>
        <taxon>Pseudomonadati</taxon>
        <taxon>Bacteroidota</taxon>
        <taxon>Chitinophagia</taxon>
        <taxon>Chitinophagales</taxon>
        <taxon>Chitinophagaceae</taxon>
        <taxon>Chitinophaga</taxon>
    </lineage>
</organism>
<evidence type="ECO:0008006" key="3">
    <source>
        <dbReference type="Google" id="ProtNLM"/>
    </source>
</evidence>
<dbReference type="RefSeq" id="WP_111595850.1">
    <property type="nucleotide sequence ID" value="NZ_QLLL01000001.1"/>
</dbReference>
<sequence>MKQKVITIILLGSTCSLLLAIMLHFSNLPNKKNNGFIRIFSKNELKIQSTEIITNDINRICGVSKSQYYFAGTDPRIILSCNDSLKKWSYLSVARTISPTFYATNSITIDSPYIYLYSNNEKIILINKIGNSTDSINIQSTIFTKSLPLDSNHSIVRAFDPTYQKQTFQLINNKTGIVEKENEIINQNNDGGFLSDGNLIFDKQSKSFFYITSYFNKVYKFNENLEILNKFNTIDTVEGKDLGLSIVNKSNSNEQKIAPSKARIEVNKHASYSNNLLYVYSGLRADNESLSIFNSRNIIDIYEANTGKYLNSIVIPNYKNERLKQFLVNENKLIALYKNAIIVFTM</sequence>
<reference evidence="1 2" key="1">
    <citation type="submission" date="2018-06" db="EMBL/GenBank/DDBJ databases">
        <title>Genomic Encyclopedia of Archaeal and Bacterial Type Strains, Phase II (KMG-II): from individual species to whole genera.</title>
        <authorList>
            <person name="Goeker M."/>
        </authorList>
    </citation>
    <scope>NUCLEOTIDE SEQUENCE [LARGE SCALE GENOMIC DNA]</scope>
    <source>
        <strain evidence="1 2">DSM 23857</strain>
    </source>
</reference>
<dbReference type="OrthoDB" id="673785at2"/>
<accession>A0A327R3U0</accession>